<dbReference type="Proteomes" id="UP000836402">
    <property type="component" value="Unassembled WGS sequence"/>
</dbReference>
<evidence type="ECO:0000313" key="3">
    <source>
        <dbReference type="EMBL" id="KAE8256567.1"/>
    </source>
</evidence>
<dbReference type="AlphaFoldDB" id="A0A177VDY3"/>
<feature type="compositionally biased region" description="Basic residues" evidence="1">
    <location>
        <begin position="16"/>
        <end position="25"/>
    </location>
</feature>
<reference evidence="3" key="1">
    <citation type="submission" date="2016-04" db="EMBL/GenBank/DDBJ databases">
        <authorList>
            <person name="Nguyen H.D."/>
            <person name="Kesanakurti P."/>
            <person name="Cullis J."/>
            <person name="Levesque C.A."/>
            <person name="Hambleton S."/>
        </authorList>
    </citation>
    <scope>NUCLEOTIDE SEQUENCE</scope>
    <source>
        <strain evidence="3">DAOMC 238032</strain>
    </source>
</reference>
<proteinExistence type="predicted"/>
<gene>
    <name evidence="3" type="ORF">A4X03_0g5277</name>
    <name evidence="2" type="ORF">JKIAZH3_G4533</name>
</gene>
<keyword evidence="5" id="KW-1185">Reference proteome</keyword>
<feature type="compositionally biased region" description="Polar residues" evidence="1">
    <location>
        <begin position="26"/>
        <end position="35"/>
    </location>
</feature>
<reference evidence="2" key="3">
    <citation type="submission" date="2020-10" db="EMBL/GenBank/DDBJ databases">
        <authorList>
            <person name="Sedaghatjoo S."/>
        </authorList>
    </citation>
    <scope>NUCLEOTIDE SEQUENCE</scope>
    <source>
        <strain evidence="2">AZH3</strain>
    </source>
</reference>
<feature type="region of interest" description="Disordered" evidence="1">
    <location>
        <begin position="1"/>
        <end position="53"/>
    </location>
</feature>
<feature type="compositionally biased region" description="Acidic residues" evidence="1">
    <location>
        <begin position="301"/>
        <end position="315"/>
    </location>
</feature>
<organism evidence="3 4">
    <name type="scientific">Tilletia caries</name>
    <name type="common">wheat bunt fungus</name>
    <dbReference type="NCBI Taxonomy" id="13290"/>
    <lineage>
        <taxon>Eukaryota</taxon>
        <taxon>Fungi</taxon>
        <taxon>Dikarya</taxon>
        <taxon>Basidiomycota</taxon>
        <taxon>Ustilaginomycotina</taxon>
        <taxon>Exobasidiomycetes</taxon>
        <taxon>Tilletiales</taxon>
        <taxon>Tilletiaceae</taxon>
        <taxon>Tilletia</taxon>
    </lineage>
</organism>
<accession>A0A177VDY3</accession>
<evidence type="ECO:0000313" key="4">
    <source>
        <dbReference type="Proteomes" id="UP000077671"/>
    </source>
</evidence>
<feature type="region of interest" description="Disordered" evidence="1">
    <location>
        <begin position="284"/>
        <end position="317"/>
    </location>
</feature>
<name>A0A177VDY3_9BASI</name>
<feature type="compositionally biased region" description="Polar residues" evidence="1">
    <location>
        <begin position="1"/>
        <end position="14"/>
    </location>
</feature>
<evidence type="ECO:0000313" key="5">
    <source>
        <dbReference type="Proteomes" id="UP000836402"/>
    </source>
</evidence>
<sequence>MPPSKTKSSSTARITSAKHRGRTRSKMSPSGTRDSSPMPISDTGSDDKPLLPCPPIGRGTMVPKYDWKTEKALSNWVELLTILLRPYATCKRCKKHQRGLVWTKDVSLGVRFWSHVCNVRGQPKNKEKWHWREFLFHVIPTLTETEKYKTYVLPHEHNLAEWIAYAHQQAPILRREKKNRALAANVFKKQGLPVPDALVDLINDNPLTPTQSAAGAGAAARPVLGDISNTSSVTLFNREDSPLFGGQGGSPIPKHVVPSSQHVQDADTGTDPIWRGLTFNEPDWEEAPNLTSPLDPVPIYSEDDDDISTEGEEGPDTSWYTQARALQSIAEVKLGGFPDLAWWSGVCNAKPSELCAELHTLGFDTSKILHLGHVAGGACGVAMIILEPGGLGLFQMRARYLGLDRVVSSPMAFSVVPPYQAVFGTNNPTGPPPNQAELVAARAKFLLDLKGLRLQHAEKGREAVAAAFLAREHELTYYWHDPASATVRA</sequence>
<evidence type="ECO:0000313" key="2">
    <source>
        <dbReference type="EMBL" id="CAD6909079.1"/>
    </source>
</evidence>
<comment type="caution">
    <text evidence="3">The sequence shown here is derived from an EMBL/GenBank/DDBJ whole genome shotgun (WGS) entry which is preliminary data.</text>
</comment>
<dbReference type="EMBL" id="CAJHJG010001116">
    <property type="protein sequence ID" value="CAD6909079.1"/>
    <property type="molecule type" value="Genomic_DNA"/>
</dbReference>
<dbReference type="EMBL" id="LWDD02000818">
    <property type="protein sequence ID" value="KAE8256567.1"/>
    <property type="molecule type" value="Genomic_DNA"/>
</dbReference>
<protein>
    <submittedName>
        <fullName evidence="3">Uncharacterized protein</fullName>
    </submittedName>
</protein>
<reference evidence="3" key="2">
    <citation type="journal article" date="2019" name="IMA Fungus">
        <title>Genome sequencing and comparison of five Tilletia species to identify candidate genes for the detection of regulated species infecting wheat.</title>
        <authorList>
            <person name="Nguyen H.D.T."/>
            <person name="Sultana T."/>
            <person name="Kesanakurti P."/>
            <person name="Hambleton S."/>
        </authorList>
    </citation>
    <scope>NUCLEOTIDE SEQUENCE</scope>
    <source>
        <strain evidence="3">DAOMC 238032</strain>
    </source>
</reference>
<dbReference type="Proteomes" id="UP000077671">
    <property type="component" value="Unassembled WGS sequence"/>
</dbReference>
<evidence type="ECO:0000256" key="1">
    <source>
        <dbReference type="SAM" id="MobiDB-lite"/>
    </source>
</evidence>